<gene>
    <name evidence="2" type="ORF">MGAL_10B016582</name>
</gene>
<dbReference type="PANTHER" id="PTHR15723:SF0">
    <property type="entry name" value="CARBOHYDRATE SULFOTRANSFERASE 15"/>
    <property type="match status" value="1"/>
</dbReference>
<dbReference type="InterPro" id="IPR027417">
    <property type="entry name" value="P-loop_NTPase"/>
</dbReference>
<dbReference type="GO" id="GO:0050659">
    <property type="term" value="F:N-acetylgalactosamine 4-sulfate 6-O-sulfotransferase activity"/>
    <property type="evidence" value="ECO:0007669"/>
    <property type="project" value="UniProtKB-EC"/>
</dbReference>
<dbReference type="Proteomes" id="UP000596742">
    <property type="component" value="Unassembled WGS sequence"/>
</dbReference>
<keyword evidence="2" id="KW-0808">Transferase</keyword>
<dbReference type="EC" id="2.8.2.33" evidence="2"/>
<dbReference type="AlphaFoldDB" id="A0A8B6BTF0"/>
<proteinExistence type="predicted"/>
<dbReference type="OrthoDB" id="6137219at2759"/>
<dbReference type="PANTHER" id="PTHR15723">
    <property type="entry name" value="CARBOHYDRATE SULFOTRANSFERASE 15"/>
    <property type="match status" value="1"/>
</dbReference>
<dbReference type="InterPro" id="IPR000863">
    <property type="entry name" value="Sulfotransferase_dom"/>
</dbReference>
<organism evidence="2 3">
    <name type="scientific">Mytilus galloprovincialis</name>
    <name type="common">Mediterranean mussel</name>
    <dbReference type="NCBI Taxonomy" id="29158"/>
    <lineage>
        <taxon>Eukaryota</taxon>
        <taxon>Metazoa</taxon>
        <taxon>Spiralia</taxon>
        <taxon>Lophotrochozoa</taxon>
        <taxon>Mollusca</taxon>
        <taxon>Bivalvia</taxon>
        <taxon>Autobranchia</taxon>
        <taxon>Pteriomorphia</taxon>
        <taxon>Mytilida</taxon>
        <taxon>Mytiloidea</taxon>
        <taxon>Mytilidae</taxon>
        <taxon>Mytilinae</taxon>
        <taxon>Mytilus</taxon>
    </lineage>
</organism>
<dbReference type="InterPro" id="IPR052654">
    <property type="entry name" value="CS_Sulfotransferase"/>
</dbReference>
<evidence type="ECO:0000259" key="1">
    <source>
        <dbReference type="Pfam" id="PF00685"/>
    </source>
</evidence>
<feature type="domain" description="Sulfotransferase" evidence="1">
    <location>
        <begin position="96"/>
        <end position="244"/>
    </location>
</feature>
<protein>
    <submittedName>
        <fullName evidence="2">N-acetylgalactosamine 4-sulfate 6-O-sulfotransferase</fullName>
        <ecNumber evidence="2">2.8.2.33</ecNumber>
    </submittedName>
</protein>
<dbReference type="EMBL" id="UYJE01000680">
    <property type="protein sequence ID" value="VDH95277.1"/>
    <property type="molecule type" value="Genomic_DNA"/>
</dbReference>
<name>A0A8B6BTF0_MYTGA</name>
<accession>A0A8B6BTF0</accession>
<evidence type="ECO:0000313" key="2">
    <source>
        <dbReference type="EMBL" id="VDH95277.1"/>
    </source>
</evidence>
<dbReference type="GO" id="GO:0019319">
    <property type="term" value="P:hexose biosynthetic process"/>
    <property type="evidence" value="ECO:0007669"/>
    <property type="project" value="TreeGrafter"/>
</dbReference>
<dbReference type="Pfam" id="PF00685">
    <property type="entry name" value="Sulfotransfer_1"/>
    <property type="match status" value="1"/>
</dbReference>
<dbReference type="Gene3D" id="3.40.50.300">
    <property type="entry name" value="P-loop containing nucleotide triphosphate hydrolases"/>
    <property type="match status" value="1"/>
</dbReference>
<dbReference type="SUPFAM" id="SSF52540">
    <property type="entry name" value="P-loop containing nucleoside triphosphate hydrolases"/>
    <property type="match status" value="1"/>
</dbReference>
<sequence length="344" mass="39817">MESSMNATSVVFLVSNVSNNMASVMSVMDDSGNLTSLAANINKSSNNQELHQRMCPTGFHENTEDLMCMKKINFDEQYKNPCWNPKVDDLACLPYFMIIGMQKCGTTDLFRAMIKHVNIIPPRDRYGDMVKETHFFDAFHYGHKLDDFEPRQYLSFKDYRNMFSSLSTKIKKGNTNFITGEATPAYLWRLYTWKLYPQNKNKTKPIVLLPDLVRHIIPNVKLIIVLRDPVDRSRSSYFYSHSPKKPVEAFDKAFLGGLRLIKDCFKVKTEVECILNDTLIMPFRTLTEEEMINSGMITKQAKNRGRQIRLSSLNSSTVSKLQEFFRPYNKLLLNLLNSSSFDWT</sequence>
<reference evidence="2" key="1">
    <citation type="submission" date="2018-11" db="EMBL/GenBank/DDBJ databases">
        <authorList>
            <person name="Alioto T."/>
            <person name="Alioto T."/>
        </authorList>
    </citation>
    <scope>NUCLEOTIDE SEQUENCE</scope>
</reference>
<comment type="caution">
    <text evidence="2">The sequence shown here is derived from an EMBL/GenBank/DDBJ whole genome shotgun (WGS) entry which is preliminary data.</text>
</comment>
<evidence type="ECO:0000313" key="3">
    <source>
        <dbReference type="Proteomes" id="UP000596742"/>
    </source>
</evidence>
<keyword evidence="3" id="KW-1185">Reference proteome</keyword>